<reference evidence="10" key="1">
    <citation type="submission" date="2021-02" db="EMBL/GenBank/DDBJ databases">
        <authorList>
            <person name="Nowell W R."/>
        </authorList>
    </citation>
    <scope>NUCLEOTIDE SEQUENCE</scope>
</reference>
<evidence type="ECO:0000256" key="4">
    <source>
        <dbReference type="ARBA" id="ARBA00032690"/>
    </source>
</evidence>
<protein>
    <recommendedName>
        <fullName evidence="4">Late endosomal/lysosomal adaptor and MAPK and MTOR activator 4</fullName>
    </recommendedName>
</protein>
<comment type="caution">
    <text evidence="10">The sequence shown here is derived from an EMBL/GenBank/DDBJ whole genome shotgun (WGS) entry which is preliminary data.</text>
</comment>
<evidence type="ECO:0000256" key="2">
    <source>
        <dbReference type="ARBA" id="ARBA00010627"/>
    </source>
</evidence>
<name>A0A820CSJ9_9BILA</name>
<evidence type="ECO:0000313" key="13">
    <source>
        <dbReference type="EMBL" id="CAF5014338.1"/>
    </source>
</evidence>
<dbReference type="GO" id="GO:0005764">
    <property type="term" value="C:lysosome"/>
    <property type="evidence" value="ECO:0007669"/>
    <property type="project" value="UniProtKB-SubCell"/>
</dbReference>
<dbReference type="EMBL" id="CAJNYT010002621">
    <property type="protein sequence ID" value="CAF3481538.1"/>
    <property type="molecule type" value="Genomic_DNA"/>
</dbReference>
<keyword evidence="3" id="KW-0458">Lysosome</keyword>
<evidence type="ECO:0000256" key="3">
    <source>
        <dbReference type="ARBA" id="ARBA00023228"/>
    </source>
</evidence>
<dbReference type="PANTHER" id="PTHR33967">
    <property type="entry name" value="RAGULATOR COMPLEX PROTEIN LAMTOR4"/>
    <property type="match status" value="1"/>
</dbReference>
<dbReference type="GO" id="GO:0071230">
    <property type="term" value="P:cellular response to amino acid stimulus"/>
    <property type="evidence" value="ECO:0007669"/>
    <property type="project" value="InterPro"/>
</dbReference>
<dbReference type="Proteomes" id="UP000663838">
    <property type="component" value="Unassembled WGS sequence"/>
</dbReference>
<evidence type="ECO:0000313" key="10">
    <source>
        <dbReference type="EMBL" id="CAF4222406.1"/>
    </source>
</evidence>
<dbReference type="GO" id="GO:0032008">
    <property type="term" value="P:positive regulation of TOR signaling"/>
    <property type="evidence" value="ECO:0007669"/>
    <property type="project" value="InterPro"/>
</dbReference>
<dbReference type="PANTHER" id="PTHR33967:SF1">
    <property type="entry name" value="RAGULATOR COMPLEX PROTEIN LAMTOR4"/>
    <property type="match status" value="1"/>
</dbReference>
<evidence type="ECO:0000313" key="9">
    <source>
        <dbReference type="EMBL" id="CAF3481538.1"/>
    </source>
</evidence>
<dbReference type="EMBL" id="CAJOBS010000086">
    <property type="protein sequence ID" value="CAF4491401.1"/>
    <property type="molecule type" value="Genomic_DNA"/>
</dbReference>
<evidence type="ECO:0000313" key="8">
    <source>
        <dbReference type="EMBL" id="CAF3467027.1"/>
    </source>
</evidence>
<organism evidence="10 14">
    <name type="scientific">Rotaria socialis</name>
    <dbReference type="NCBI Taxonomy" id="392032"/>
    <lineage>
        <taxon>Eukaryota</taxon>
        <taxon>Metazoa</taxon>
        <taxon>Spiralia</taxon>
        <taxon>Gnathifera</taxon>
        <taxon>Rotifera</taxon>
        <taxon>Eurotatoria</taxon>
        <taxon>Bdelloidea</taxon>
        <taxon>Philodinida</taxon>
        <taxon>Philodinidae</taxon>
        <taxon>Rotaria</taxon>
    </lineage>
</organism>
<dbReference type="GO" id="GO:0005085">
    <property type="term" value="F:guanyl-nucleotide exchange factor activity"/>
    <property type="evidence" value="ECO:0007669"/>
    <property type="project" value="TreeGrafter"/>
</dbReference>
<evidence type="ECO:0000313" key="14">
    <source>
        <dbReference type="Proteomes" id="UP000663862"/>
    </source>
</evidence>
<evidence type="ECO:0000313" key="7">
    <source>
        <dbReference type="EMBL" id="CAF3421945.1"/>
    </source>
</evidence>
<comment type="subcellular location">
    <subcellularLocation>
        <location evidence="1">Lysosome</location>
    </subcellularLocation>
</comment>
<dbReference type="Proteomes" id="UP000663869">
    <property type="component" value="Unassembled WGS sequence"/>
</dbReference>
<dbReference type="OrthoDB" id="275011at2759"/>
<gene>
    <name evidence="7" type="ORF">FME351_LOCUS10992</name>
    <name evidence="9" type="ORF">GRG538_LOCUS16375</name>
    <name evidence="11" type="ORF">HFQ381_LOCUS9160</name>
    <name evidence="6" type="ORF">KIK155_LOCUS8841</name>
    <name evidence="8" type="ORF">LUA448_LOCUS23085</name>
    <name evidence="13" type="ORF">QYT958_LOCUS39372</name>
    <name evidence="5" type="ORF">TIS948_LOCUS17531</name>
    <name evidence="12" type="ORF">TOA249_LOCUS2634</name>
    <name evidence="10" type="ORF">TSG867_LOCUS1368</name>
</gene>
<dbReference type="EMBL" id="CAJNYU010001231">
    <property type="protein sequence ID" value="CAF3421945.1"/>
    <property type="molecule type" value="Genomic_DNA"/>
</dbReference>
<dbReference type="Proteomes" id="UP000663848">
    <property type="component" value="Unassembled WGS sequence"/>
</dbReference>
<evidence type="ECO:0000313" key="11">
    <source>
        <dbReference type="EMBL" id="CAF4229809.1"/>
    </source>
</evidence>
<dbReference type="Proteomes" id="UP000663833">
    <property type="component" value="Unassembled WGS sequence"/>
</dbReference>
<dbReference type="Proteomes" id="UP000663865">
    <property type="component" value="Unassembled WGS sequence"/>
</dbReference>
<dbReference type="GO" id="GO:0071986">
    <property type="term" value="C:Ragulator complex"/>
    <property type="evidence" value="ECO:0007669"/>
    <property type="project" value="InterPro"/>
</dbReference>
<dbReference type="EMBL" id="CAJOBQ010000030">
    <property type="protein sequence ID" value="CAF4222406.1"/>
    <property type="molecule type" value="Genomic_DNA"/>
</dbReference>
<dbReference type="EMBL" id="CAJNYD010002969">
    <property type="protein sequence ID" value="CAF3467027.1"/>
    <property type="molecule type" value="Genomic_DNA"/>
</dbReference>
<evidence type="ECO:0000313" key="6">
    <source>
        <dbReference type="EMBL" id="CAF3408814.1"/>
    </source>
</evidence>
<dbReference type="InterPro" id="IPR034601">
    <property type="entry name" value="LAMTOR4"/>
</dbReference>
<dbReference type="EMBL" id="CAJOBO010000472">
    <property type="protein sequence ID" value="CAF4229809.1"/>
    <property type="molecule type" value="Genomic_DNA"/>
</dbReference>
<dbReference type="AlphaFoldDB" id="A0A820CSJ9"/>
<comment type="similarity">
    <text evidence="2">Belongs to the LAMTOR4 family.</text>
</comment>
<proteinExistence type="inferred from homology"/>
<dbReference type="EMBL" id="CAJOBR010036605">
    <property type="protein sequence ID" value="CAF5014338.1"/>
    <property type="molecule type" value="Genomic_DNA"/>
</dbReference>
<evidence type="ECO:0000313" key="5">
    <source>
        <dbReference type="EMBL" id="CAF3290924.1"/>
    </source>
</evidence>
<dbReference type="Proteomes" id="UP000663862">
    <property type="component" value="Unassembled WGS sequence"/>
</dbReference>
<dbReference type="Proteomes" id="UP000663872">
    <property type="component" value="Unassembled WGS sequence"/>
</dbReference>
<evidence type="ECO:0000313" key="12">
    <source>
        <dbReference type="EMBL" id="CAF4491401.1"/>
    </source>
</evidence>
<dbReference type="EMBL" id="CAJNXB010003009">
    <property type="protein sequence ID" value="CAF3290924.1"/>
    <property type="molecule type" value="Genomic_DNA"/>
</dbReference>
<sequence length="104" mass="12064">MSTSINKVFDNVPDRVGYLILNEDGSVEHSHDDLQNNEQAANLIYKMVLCRVKVSVHLIKQIAFKRFTVSDDQYVYCMACANHRIYVAKRRQESSTRLKKIDDN</sequence>
<evidence type="ECO:0000256" key="1">
    <source>
        <dbReference type="ARBA" id="ARBA00004371"/>
    </source>
</evidence>
<accession>A0A820CSJ9</accession>
<dbReference type="Proteomes" id="UP000663825">
    <property type="component" value="Unassembled WGS sequence"/>
</dbReference>
<dbReference type="EMBL" id="CAJNYV010001173">
    <property type="protein sequence ID" value="CAF3408814.1"/>
    <property type="molecule type" value="Genomic_DNA"/>
</dbReference>
<dbReference type="Proteomes" id="UP000663851">
    <property type="component" value="Unassembled WGS sequence"/>
</dbReference>